<organism evidence="5 6">
    <name type="scientific">Eiseniibacteriota bacterium</name>
    <dbReference type="NCBI Taxonomy" id="2212470"/>
    <lineage>
        <taxon>Bacteria</taxon>
        <taxon>Candidatus Eiseniibacteriota</taxon>
    </lineage>
</organism>
<dbReference type="EMBL" id="VBPA01000229">
    <property type="protein sequence ID" value="TMQ70168.1"/>
    <property type="molecule type" value="Genomic_DNA"/>
</dbReference>
<protein>
    <recommendedName>
        <fullName evidence="4">Photosynthesis system II assembly factor Ycf48/Hcf136-like domain-containing protein</fullName>
    </recommendedName>
</protein>
<dbReference type="PANTHER" id="PTHR47199">
    <property type="entry name" value="PHOTOSYSTEM II STABILITY/ASSEMBLY FACTOR HCF136, CHLOROPLASTIC"/>
    <property type="match status" value="1"/>
</dbReference>
<dbReference type="Gene3D" id="2.60.40.1080">
    <property type="match status" value="1"/>
</dbReference>
<evidence type="ECO:0000313" key="6">
    <source>
        <dbReference type="Proteomes" id="UP000319836"/>
    </source>
</evidence>
<evidence type="ECO:0000256" key="1">
    <source>
        <dbReference type="ARBA" id="ARBA00022531"/>
    </source>
</evidence>
<evidence type="ECO:0000313" key="5">
    <source>
        <dbReference type="EMBL" id="TMQ70168.1"/>
    </source>
</evidence>
<proteinExistence type="predicted"/>
<gene>
    <name evidence="5" type="ORF">E6K80_09355</name>
</gene>
<dbReference type="SUPFAM" id="SSF110296">
    <property type="entry name" value="Oligoxyloglucan reducing end-specific cellobiohydrolase"/>
    <property type="match status" value="2"/>
</dbReference>
<feature type="chain" id="PRO_5022056296" description="Photosynthesis system II assembly factor Ycf48/Hcf136-like domain-containing protein" evidence="3">
    <location>
        <begin position="23"/>
        <end position="416"/>
    </location>
</feature>
<dbReference type="Proteomes" id="UP000319836">
    <property type="component" value="Unassembled WGS sequence"/>
</dbReference>
<keyword evidence="3" id="KW-0732">Signal</keyword>
<dbReference type="InterPro" id="IPR008964">
    <property type="entry name" value="Invasin/intimin_cell_adhesion"/>
</dbReference>
<feature type="domain" description="Photosynthesis system II assembly factor Ycf48/Hcf136-like" evidence="4">
    <location>
        <begin position="121"/>
        <end position="208"/>
    </location>
</feature>
<keyword evidence="2" id="KW-0604">Photosystem II</keyword>
<dbReference type="GO" id="GO:0015979">
    <property type="term" value="P:photosynthesis"/>
    <property type="evidence" value="ECO:0007669"/>
    <property type="project" value="UniProtKB-KW"/>
</dbReference>
<sequence>MRRLSRLLAGCAAIAAAVVVSGCDTKSNPAAPQVPLSRIAVAPRLDTLRVGAFAQFSATAYDTLGNPVPGVGFRWTSGDAGVFTVNGSGRVLGVGEGTAPLFVEAGGRRDSAWVTVFPDTGWFQQASGTTAALNGVFFQSDGRHGVAVGAGGTVVRTADAGATWSRPPSGTTLTLNGVWFTTPDEGWAVGNGGTVIRTLDGGRTWARLLNVGVGDALFDVWFATPDSGWAVGAAGLILRTFDHGASWQSFRLPTAFALHDVAFDASGDGWAVGGGGVIAGSHDHGTMWFTTPSLMAQNLESVWRTGPNTSWAVGAQGVAPRTVVMPDSVAWELRNVGATRQLQGVHFVTDLIGYSVGYDASLGGMVLRSDDGGVTWQAQASHTGTRLNDVLFVDALHGWAVGEGGTIIHTARGGKQ</sequence>
<dbReference type="AlphaFoldDB" id="A0A538U2R3"/>
<dbReference type="SUPFAM" id="SSF49373">
    <property type="entry name" value="Invasin/intimin cell-adhesion fragments"/>
    <property type="match status" value="1"/>
</dbReference>
<name>A0A538U2R3_UNCEI</name>
<dbReference type="InterPro" id="IPR028203">
    <property type="entry name" value="PSII_CF48-like_dom"/>
</dbReference>
<dbReference type="Gene3D" id="2.130.10.10">
    <property type="entry name" value="YVTN repeat-like/Quinoprotein amine dehydrogenase"/>
    <property type="match status" value="1"/>
</dbReference>
<dbReference type="InterPro" id="IPR015943">
    <property type="entry name" value="WD40/YVTN_repeat-like_dom_sf"/>
</dbReference>
<dbReference type="GO" id="GO:0009523">
    <property type="term" value="C:photosystem II"/>
    <property type="evidence" value="ECO:0007669"/>
    <property type="project" value="UniProtKB-KW"/>
</dbReference>
<dbReference type="PROSITE" id="PS51257">
    <property type="entry name" value="PROKAR_LIPOPROTEIN"/>
    <property type="match status" value="1"/>
</dbReference>
<keyword evidence="1" id="KW-0602">Photosynthesis</keyword>
<accession>A0A538U2R3</accession>
<dbReference type="PANTHER" id="PTHR47199:SF2">
    <property type="entry name" value="PHOTOSYSTEM II STABILITY_ASSEMBLY FACTOR HCF136, CHLOROPLASTIC"/>
    <property type="match status" value="1"/>
</dbReference>
<reference evidence="5 6" key="1">
    <citation type="journal article" date="2019" name="Nat. Microbiol.">
        <title>Mediterranean grassland soil C-N compound turnover is dependent on rainfall and depth, and is mediated by genomically divergent microorganisms.</title>
        <authorList>
            <person name="Diamond S."/>
            <person name="Andeer P.F."/>
            <person name="Li Z."/>
            <person name="Crits-Christoph A."/>
            <person name="Burstein D."/>
            <person name="Anantharaman K."/>
            <person name="Lane K.R."/>
            <person name="Thomas B.C."/>
            <person name="Pan C."/>
            <person name="Northen T.R."/>
            <person name="Banfield J.F."/>
        </authorList>
    </citation>
    <scope>NUCLEOTIDE SEQUENCE [LARGE SCALE GENOMIC DNA]</scope>
    <source>
        <strain evidence="5">WS_10</strain>
    </source>
</reference>
<evidence type="ECO:0000256" key="3">
    <source>
        <dbReference type="SAM" id="SignalP"/>
    </source>
</evidence>
<dbReference type="Pfam" id="PF14870">
    <property type="entry name" value="PSII_BNR"/>
    <property type="match status" value="2"/>
</dbReference>
<feature type="signal peptide" evidence="3">
    <location>
        <begin position="1"/>
        <end position="22"/>
    </location>
</feature>
<evidence type="ECO:0000256" key="2">
    <source>
        <dbReference type="ARBA" id="ARBA00023276"/>
    </source>
</evidence>
<comment type="caution">
    <text evidence="5">The sequence shown here is derived from an EMBL/GenBank/DDBJ whole genome shotgun (WGS) entry which is preliminary data.</text>
</comment>
<evidence type="ECO:0000259" key="4">
    <source>
        <dbReference type="Pfam" id="PF14870"/>
    </source>
</evidence>
<feature type="domain" description="Photosynthesis system II assembly factor Ycf48/Hcf136-like" evidence="4">
    <location>
        <begin position="327"/>
        <end position="415"/>
    </location>
</feature>